<evidence type="ECO:0000313" key="2">
    <source>
        <dbReference type="Proteomes" id="UP000032686"/>
    </source>
</evidence>
<name>A0A0D3MSS9_9CAUD</name>
<proteinExistence type="predicted"/>
<accession>A0A0D3MSS9</accession>
<gene>
    <name evidence="1" type="ORF">WRP3_064</name>
</gene>
<dbReference type="KEGG" id="vg:24722330"/>
<dbReference type="GO" id="GO:0004386">
    <property type="term" value="F:helicase activity"/>
    <property type="evidence" value="ECO:0007669"/>
    <property type="project" value="UniProtKB-KW"/>
</dbReference>
<dbReference type="OrthoDB" id="1858at10239"/>
<dbReference type="Gene3D" id="1.10.860.10">
    <property type="entry name" value="DNAb Helicase, Chain A"/>
    <property type="match status" value="1"/>
</dbReference>
<sequence length="514" mass="59312">MVTTKKKTKAQVEAESIKRLASTNESYFVGLLWNQPMETYTSYSEKISSDDFLHPEWGFYFELGKRLYKKGIKKFDDISVNATVEEIGVRDTFDKYGGYGTMVQLIDIVEENAQNIESYYDALLKNKVIMALIDLIGGKVITNNKKYDYREMNAREISQYWQNQMNNIAIDGVSSFESENLYISGKEFLGNLENKADGVLRFANSRLLNSVVQGMPRGEVTMLGGFGNSGKSSFMTDKVLLSCIYDVDKTLVILNEEGADKLREKIFLTLVNHEMNKYGDKEKRNFERRKLNKVNKLDDKDRKLINETFEKLKDLMAGDEAHIKIVFMEQYQIEDLKNIVALHANLGYVNLIIDTHKVPDNYKSASRWEAIVEATKEIYKLTRPESGGFNLRTMLTIQLADVHIKDKFLGYDAIGEGKGMKNEASILMMYRPIFDDEYDKIKPYRLVKNGMSGDKFVREEVSLNRDKTYYVMFIPKNRYGQNTDNGQDAIIYEARFQYNSFVEVGFANIPREYN</sequence>
<dbReference type="Proteomes" id="UP000032686">
    <property type="component" value="Segment"/>
</dbReference>
<keyword evidence="1" id="KW-0378">Hydrolase</keyword>
<evidence type="ECO:0000313" key="1">
    <source>
        <dbReference type="EMBL" id="AIX12567.1"/>
    </source>
</evidence>
<keyword evidence="1" id="KW-0347">Helicase</keyword>
<dbReference type="InterPro" id="IPR027417">
    <property type="entry name" value="P-loop_NTPase"/>
</dbReference>
<keyword evidence="2" id="KW-1185">Reference proteome</keyword>
<keyword evidence="1" id="KW-0547">Nucleotide-binding</keyword>
<organism evidence="1 2">
    <name type="scientific">Lactococcus phage WRP3</name>
    <dbReference type="NCBI Taxonomy" id="1560313"/>
    <lineage>
        <taxon>Viruses</taxon>
        <taxon>Duplodnaviria</taxon>
        <taxon>Heunggongvirae</taxon>
        <taxon>Uroviricota</taxon>
        <taxon>Caudoviricetes</taxon>
        <taxon>Audreyjarvisvirus</taxon>
        <taxon>Audreyjarvisvirus WRP3</taxon>
    </lineage>
</organism>
<keyword evidence="1" id="KW-0067">ATP-binding</keyword>
<dbReference type="InterPro" id="IPR016136">
    <property type="entry name" value="DNA_helicase_N/primase_C"/>
</dbReference>
<protein>
    <submittedName>
        <fullName evidence="1">DNA helicase</fullName>
    </submittedName>
</protein>
<dbReference type="Gene3D" id="3.40.50.300">
    <property type="entry name" value="P-loop containing nucleotide triphosphate hydrolases"/>
    <property type="match status" value="1"/>
</dbReference>
<dbReference type="RefSeq" id="YP_009147721.1">
    <property type="nucleotide sequence ID" value="NC_027341.1"/>
</dbReference>
<dbReference type="GeneID" id="24722330"/>
<reference evidence="1 2" key="1">
    <citation type="journal article" date="2015" name="Appl. Environ. Microbiol.">
        <title>Lactococcal 949 group phages recognize a carbohydrate receptor on the host cell surface.</title>
        <authorList>
            <person name="Mahony J."/>
            <person name="Randazzo W."/>
            <person name="Neve H."/>
            <person name="Settanni L."/>
            <person name="van Sinderen D."/>
        </authorList>
    </citation>
    <scope>NUCLEOTIDE SEQUENCE [LARGE SCALE GENOMIC DNA]</scope>
    <source>
        <strain evidence="1">WRP3</strain>
    </source>
</reference>
<dbReference type="EMBL" id="KM677185">
    <property type="protein sequence ID" value="AIX12567.1"/>
    <property type="molecule type" value="Genomic_DNA"/>
</dbReference>